<dbReference type="Proteomes" id="UP000564644">
    <property type="component" value="Unassembled WGS sequence"/>
</dbReference>
<dbReference type="InterPro" id="IPR008844">
    <property type="entry name" value="Spore_GerAC-like"/>
</dbReference>
<dbReference type="PANTHER" id="PTHR35789">
    <property type="entry name" value="SPORE GERMINATION PROTEIN B3"/>
    <property type="match status" value="1"/>
</dbReference>
<protein>
    <submittedName>
        <fullName evidence="10">Ger(X)C family spore germination protein</fullName>
    </submittedName>
</protein>
<keyword evidence="4" id="KW-0732">Signal</keyword>
<dbReference type="InterPro" id="IPR038501">
    <property type="entry name" value="Spore_GerAC_C_sf"/>
</dbReference>
<gene>
    <name evidence="10" type="ORF">H7C18_27320</name>
</gene>
<keyword evidence="11" id="KW-1185">Reference proteome</keyword>
<evidence type="ECO:0000256" key="1">
    <source>
        <dbReference type="ARBA" id="ARBA00004635"/>
    </source>
</evidence>
<comment type="subcellular location">
    <subcellularLocation>
        <location evidence="1">Membrane</location>
        <topology evidence="1">Lipid-anchor</topology>
    </subcellularLocation>
</comment>
<evidence type="ECO:0000256" key="6">
    <source>
        <dbReference type="ARBA" id="ARBA00023139"/>
    </source>
</evidence>
<organism evidence="10 11">
    <name type="scientific">Cohnella zeiphila</name>
    <dbReference type="NCBI Taxonomy" id="2761120"/>
    <lineage>
        <taxon>Bacteria</taxon>
        <taxon>Bacillati</taxon>
        <taxon>Bacillota</taxon>
        <taxon>Bacilli</taxon>
        <taxon>Bacillales</taxon>
        <taxon>Paenibacillaceae</taxon>
        <taxon>Cohnella</taxon>
    </lineage>
</organism>
<dbReference type="EMBL" id="JACJVO010000035">
    <property type="protein sequence ID" value="MBB6734643.1"/>
    <property type="molecule type" value="Genomic_DNA"/>
</dbReference>
<proteinExistence type="inferred from homology"/>
<dbReference type="Pfam" id="PF05504">
    <property type="entry name" value="Spore_GerAC"/>
    <property type="match status" value="1"/>
</dbReference>
<evidence type="ECO:0000256" key="3">
    <source>
        <dbReference type="ARBA" id="ARBA00022544"/>
    </source>
</evidence>
<dbReference type="Gene3D" id="3.30.300.210">
    <property type="entry name" value="Nutrient germinant receptor protein C, domain 3"/>
    <property type="match status" value="1"/>
</dbReference>
<dbReference type="PANTHER" id="PTHR35789:SF1">
    <property type="entry name" value="SPORE GERMINATION PROTEIN B3"/>
    <property type="match status" value="1"/>
</dbReference>
<dbReference type="AlphaFoldDB" id="A0A7X0SVH8"/>
<accession>A0A7X0SVH8</accession>
<feature type="domain" description="Spore germination GerAC-like C-terminal" evidence="8">
    <location>
        <begin position="223"/>
        <end position="388"/>
    </location>
</feature>
<reference evidence="10 11" key="1">
    <citation type="submission" date="2020-08" db="EMBL/GenBank/DDBJ databases">
        <title>Cohnella phylogeny.</title>
        <authorList>
            <person name="Dunlap C."/>
        </authorList>
    </citation>
    <scope>NUCLEOTIDE SEQUENCE [LARGE SCALE GENOMIC DNA]</scope>
    <source>
        <strain evidence="10 11">CBP 2801</strain>
    </source>
</reference>
<keyword evidence="6" id="KW-0564">Palmitate</keyword>
<dbReference type="GO" id="GO:0016020">
    <property type="term" value="C:membrane"/>
    <property type="evidence" value="ECO:0007669"/>
    <property type="project" value="UniProtKB-SubCell"/>
</dbReference>
<evidence type="ECO:0000313" key="10">
    <source>
        <dbReference type="EMBL" id="MBB6734643.1"/>
    </source>
</evidence>
<evidence type="ECO:0000259" key="9">
    <source>
        <dbReference type="Pfam" id="PF25198"/>
    </source>
</evidence>
<evidence type="ECO:0000256" key="2">
    <source>
        <dbReference type="ARBA" id="ARBA00007886"/>
    </source>
</evidence>
<keyword evidence="5" id="KW-0472">Membrane</keyword>
<dbReference type="Pfam" id="PF25198">
    <property type="entry name" value="Spore_GerAC_N"/>
    <property type="match status" value="1"/>
</dbReference>
<dbReference type="PROSITE" id="PS51257">
    <property type="entry name" value="PROKAR_LIPOPROTEIN"/>
    <property type="match status" value="1"/>
</dbReference>
<dbReference type="NCBIfam" id="TIGR02887">
    <property type="entry name" value="spore_ger_x_C"/>
    <property type="match status" value="1"/>
</dbReference>
<evidence type="ECO:0000313" key="11">
    <source>
        <dbReference type="Proteomes" id="UP000564644"/>
    </source>
</evidence>
<evidence type="ECO:0000256" key="4">
    <source>
        <dbReference type="ARBA" id="ARBA00022729"/>
    </source>
</evidence>
<comment type="caution">
    <text evidence="10">The sequence shown here is derived from an EMBL/GenBank/DDBJ whole genome shotgun (WGS) entry which is preliminary data.</text>
</comment>
<keyword evidence="3" id="KW-0309">Germination</keyword>
<evidence type="ECO:0000256" key="7">
    <source>
        <dbReference type="ARBA" id="ARBA00023288"/>
    </source>
</evidence>
<evidence type="ECO:0000256" key="5">
    <source>
        <dbReference type="ARBA" id="ARBA00023136"/>
    </source>
</evidence>
<dbReference type="InterPro" id="IPR046953">
    <property type="entry name" value="Spore_GerAC-like_C"/>
</dbReference>
<keyword evidence="7" id="KW-0449">Lipoprotein</keyword>
<feature type="domain" description="Spore germination protein N-terminal" evidence="9">
    <location>
        <begin position="29"/>
        <end position="208"/>
    </location>
</feature>
<dbReference type="Gene3D" id="6.20.190.10">
    <property type="entry name" value="Nutrient germinant receptor protein C, domain 1"/>
    <property type="match status" value="1"/>
</dbReference>
<name>A0A7X0SVH8_9BACL</name>
<comment type="similarity">
    <text evidence="2">Belongs to the GerABKC lipoprotein family.</text>
</comment>
<dbReference type="RefSeq" id="WP_185132306.1">
    <property type="nucleotide sequence ID" value="NZ_JACJVO010000035.1"/>
</dbReference>
<evidence type="ECO:0000259" key="8">
    <source>
        <dbReference type="Pfam" id="PF05504"/>
    </source>
</evidence>
<dbReference type="InterPro" id="IPR057336">
    <property type="entry name" value="GerAC_N"/>
</dbReference>
<dbReference type="GO" id="GO:0009847">
    <property type="term" value="P:spore germination"/>
    <property type="evidence" value="ECO:0007669"/>
    <property type="project" value="InterPro"/>
</dbReference>
<sequence length="392" mass="42958">MNGSARRSGMGLVLALLVASSIGLTGCWDRQEVNDLALVMGAGLDLSEDNKLELSVQIFVAKQAGDQQGSAGGGSGMSSGTAKEQTTVYTATGDTIADAATKLQELLPRKVFWGHGEVFVFGEQLAKHGITDQTDFLMRHPGPRLGAFVFVSKGKAKDVMARPSQLERNISEGLREMAKSQTGLRVNVKELMQMLKSDAGAEALPLVSINKRNPESNQSPFISGTAVLKDGKMVGQIDEYTTRGIMWLRNSVKESVITFKPAGSNGFVSAHLNRSKVRLIPSIRGDEWSIRVQISSEANLIQNESGLDPLEPRQANRIQEGLNDEVSDRIESALAEAQRKMDADIFGFSDTFRRSYPKQWERVKKNWSEKFPQVRVDVSSDVRLKRPGFSGK</sequence>